<protein>
    <submittedName>
        <fullName evidence="2">Uncharacterized protein</fullName>
    </submittedName>
</protein>
<dbReference type="EMBL" id="MCFC01000028">
    <property type="protein sequence ID" value="ORY28967.1"/>
    <property type="molecule type" value="Genomic_DNA"/>
</dbReference>
<evidence type="ECO:0000313" key="2">
    <source>
        <dbReference type="EMBL" id="ORY28967.1"/>
    </source>
</evidence>
<dbReference type="AlphaFoldDB" id="A0A1Y2B3B3"/>
<keyword evidence="3" id="KW-1185">Reference proteome</keyword>
<name>A0A1Y2B3B3_9TREE</name>
<proteinExistence type="predicted"/>
<dbReference type="Proteomes" id="UP000193986">
    <property type="component" value="Unassembled WGS sequence"/>
</dbReference>
<gene>
    <name evidence="2" type="ORF">BCR39DRAFT_181609</name>
</gene>
<comment type="caution">
    <text evidence="2">The sequence shown here is derived from an EMBL/GenBank/DDBJ whole genome shotgun (WGS) entry which is preliminary data.</text>
</comment>
<sequence length="61" mass="6819">MHPSQTYRDEICIARAYADAFQILTSCHLLIVLILFPGYFMPMLVIAPLNGSCFAPNNNDS</sequence>
<evidence type="ECO:0000313" key="3">
    <source>
        <dbReference type="Proteomes" id="UP000193986"/>
    </source>
</evidence>
<feature type="transmembrane region" description="Helical" evidence="1">
    <location>
        <begin position="21"/>
        <end position="40"/>
    </location>
</feature>
<organism evidence="2 3">
    <name type="scientific">Naematelia encephala</name>
    <dbReference type="NCBI Taxonomy" id="71784"/>
    <lineage>
        <taxon>Eukaryota</taxon>
        <taxon>Fungi</taxon>
        <taxon>Dikarya</taxon>
        <taxon>Basidiomycota</taxon>
        <taxon>Agaricomycotina</taxon>
        <taxon>Tremellomycetes</taxon>
        <taxon>Tremellales</taxon>
        <taxon>Naemateliaceae</taxon>
        <taxon>Naematelia</taxon>
    </lineage>
</organism>
<dbReference type="InParanoid" id="A0A1Y2B3B3"/>
<keyword evidence="1" id="KW-0812">Transmembrane</keyword>
<keyword evidence="1" id="KW-0472">Membrane</keyword>
<keyword evidence="1" id="KW-1133">Transmembrane helix</keyword>
<evidence type="ECO:0000256" key="1">
    <source>
        <dbReference type="SAM" id="Phobius"/>
    </source>
</evidence>
<accession>A0A1Y2B3B3</accession>
<reference evidence="2 3" key="1">
    <citation type="submission" date="2016-07" db="EMBL/GenBank/DDBJ databases">
        <title>Pervasive Adenine N6-methylation of Active Genes in Fungi.</title>
        <authorList>
            <consortium name="DOE Joint Genome Institute"/>
            <person name="Mondo S.J."/>
            <person name="Dannebaum R.O."/>
            <person name="Kuo R.C."/>
            <person name="Labutti K."/>
            <person name="Haridas S."/>
            <person name="Kuo A."/>
            <person name="Salamov A."/>
            <person name="Ahrendt S.R."/>
            <person name="Lipzen A."/>
            <person name="Sullivan W."/>
            <person name="Andreopoulos W.B."/>
            <person name="Clum A."/>
            <person name="Lindquist E."/>
            <person name="Daum C."/>
            <person name="Ramamoorthy G.K."/>
            <person name="Gryganskyi A."/>
            <person name="Culley D."/>
            <person name="Magnuson J.K."/>
            <person name="James T.Y."/>
            <person name="O'Malley M.A."/>
            <person name="Stajich J.E."/>
            <person name="Spatafora J.W."/>
            <person name="Visel A."/>
            <person name="Grigoriev I.V."/>
        </authorList>
    </citation>
    <scope>NUCLEOTIDE SEQUENCE [LARGE SCALE GENOMIC DNA]</scope>
    <source>
        <strain evidence="2 3">68-887.2</strain>
    </source>
</reference>